<comment type="caution">
    <text evidence="1">The sequence shown here is derived from an EMBL/GenBank/DDBJ whole genome shotgun (WGS) entry which is preliminary data.</text>
</comment>
<proteinExistence type="predicted"/>
<reference evidence="1" key="1">
    <citation type="submission" date="2020-09" db="EMBL/GenBank/DDBJ databases">
        <title>Iningainema tapete sp. nov. (Scytonemataceae, Cyanobacteria) from greenhouses in central Florida (USA) produces two types of nodularin with biosynthetic potential for microcystin-LR and anabaenopeptins.</title>
        <authorList>
            <person name="Berthold D.E."/>
            <person name="Lefler F.W."/>
            <person name="Huang I.-S."/>
            <person name="Abdulla H."/>
            <person name="Zimba P.V."/>
            <person name="Laughinghouse H.D. IV."/>
        </authorList>
    </citation>
    <scope>NUCLEOTIDE SEQUENCE</scope>
    <source>
        <strain evidence="1">BLCCT55</strain>
    </source>
</reference>
<evidence type="ECO:0000313" key="2">
    <source>
        <dbReference type="Proteomes" id="UP000629098"/>
    </source>
</evidence>
<keyword evidence="2" id="KW-1185">Reference proteome</keyword>
<accession>A0A8J7BX66</accession>
<name>A0A8J7BX66_9CYAN</name>
<organism evidence="1 2">
    <name type="scientific">Iningainema tapete BLCC-T55</name>
    <dbReference type="NCBI Taxonomy" id="2748662"/>
    <lineage>
        <taxon>Bacteria</taxon>
        <taxon>Bacillati</taxon>
        <taxon>Cyanobacteriota</taxon>
        <taxon>Cyanophyceae</taxon>
        <taxon>Nostocales</taxon>
        <taxon>Scytonemataceae</taxon>
        <taxon>Iningainema tapete</taxon>
    </lineage>
</organism>
<gene>
    <name evidence="1" type="ORF">ICL16_14150</name>
</gene>
<dbReference type="AlphaFoldDB" id="A0A8J7BX66"/>
<dbReference type="EMBL" id="JACXAE010000050">
    <property type="protein sequence ID" value="MBD2773177.1"/>
    <property type="molecule type" value="Genomic_DNA"/>
</dbReference>
<evidence type="ECO:0008006" key="3">
    <source>
        <dbReference type="Google" id="ProtNLM"/>
    </source>
</evidence>
<sequence length="61" mass="6437">MVQINGRQRGDFGVHRDANIPGSAGCIVLGTAPGWAGFQADMQKLAASGVRVIPLLVSYIR</sequence>
<protein>
    <recommendedName>
        <fullName evidence="3">DUF2778 domain-containing protein</fullName>
    </recommendedName>
</protein>
<evidence type="ECO:0000313" key="1">
    <source>
        <dbReference type="EMBL" id="MBD2773177.1"/>
    </source>
</evidence>
<dbReference type="Proteomes" id="UP000629098">
    <property type="component" value="Unassembled WGS sequence"/>
</dbReference>